<gene>
    <name evidence="2" type="ORF">dnm_073390</name>
</gene>
<dbReference type="EMBL" id="CP061800">
    <property type="protein sequence ID" value="QTA91275.1"/>
    <property type="molecule type" value="Genomic_DNA"/>
</dbReference>
<evidence type="ECO:0000313" key="3">
    <source>
        <dbReference type="Proteomes" id="UP000663722"/>
    </source>
</evidence>
<accession>A0A975GRT2</accession>
<sequence>MQEDDNAWKSLLPVSRNPSGDPAEVSVSYGDYFCAICSFLEKDRFEMMAWAASQRIREEIRPEQLEKIDVYLEKHGEFYHPARIEILANGYHLAFVVNIAISDAGKDCIKKEYRLLKQLNNNFPYLFLPKIYDQTDVRINSSLTVPMFIGEWFEGYNEFHLSYDQADKKNKIRVWDTDHDHFFLSPAQAKDLYKQAAMILAAYYDIETFEQIYPWHHAAGDFVVKLHENNDIELKLITVRQYTSLVKNDNPDTESVLQAMLLFLLNLSIRMRLDRLDGVGDIVWADDIAAEGTLNGFFMAMTTRFPESLVAGFRKYLLSCTETDLADLSEAIVNTYDPMAPEVPVIKKHLKKHAAALHHAITHS</sequence>
<keyword evidence="3" id="KW-1185">Reference proteome</keyword>
<dbReference type="KEGG" id="dmm:dnm_073390"/>
<proteinExistence type="predicted"/>
<protein>
    <submittedName>
        <fullName evidence="2">Uncharacterized protein</fullName>
    </submittedName>
</protein>
<evidence type="ECO:0000256" key="1">
    <source>
        <dbReference type="SAM" id="MobiDB-lite"/>
    </source>
</evidence>
<reference evidence="2" key="1">
    <citation type="journal article" date="2021" name="Microb. Physiol.">
        <title>Proteogenomic Insights into the Physiology of Marine, Sulfate-Reducing, Filamentous Desulfonema limicola and Desulfonema magnum.</title>
        <authorList>
            <person name="Schnaars V."/>
            <person name="Wohlbrand L."/>
            <person name="Scheve S."/>
            <person name="Hinrichs C."/>
            <person name="Reinhardt R."/>
            <person name="Rabus R."/>
        </authorList>
    </citation>
    <scope>NUCLEOTIDE SEQUENCE</scope>
    <source>
        <strain evidence="2">4be13</strain>
    </source>
</reference>
<dbReference type="Proteomes" id="UP000663722">
    <property type="component" value="Chromosome"/>
</dbReference>
<dbReference type="AlphaFoldDB" id="A0A975GRT2"/>
<evidence type="ECO:0000313" key="2">
    <source>
        <dbReference type="EMBL" id="QTA91275.1"/>
    </source>
</evidence>
<name>A0A975GRT2_9BACT</name>
<organism evidence="2 3">
    <name type="scientific">Desulfonema magnum</name>
    <dbReference type="NCBI Taxonomy" id="45655"/>
    <lineage>
        <taxon>Bacteria</taxon>
        <taxon>Pseudomonadati</taxon>
        <taxon>Thermodesulfobacteriota</taxon>
        <taxon>Desulfobacteria</taxon>
        <taxon>Desulfobacterales</taxon>
        <taxon>Desulfococcaceae</taxon>
        <taxon>Desulfonema</taxon>
    </lineage>
</organism>
<feature type="region of interest" description="Disordered" evidence="1">
    <location>
        <begin position="1"/>
        <end position="22"/>
    </location>
</feature>